<proteinExistence type="predicted"/>
<evidence type="ECO:0000256" key="1">
    <source>
        <dbReference type="ARBA" id="ARBA00022737"/>
    </source>
</evidence>
<evidence type="ECO:0000313" key="3">
    <source>
        <dbReference type="EMBL" id="KIJ30800.1"/>
    </source>
</evidence>
<accession>A0A0C9V048</accession>
<dbReference type="OrthoDB" id="2932404at2759"/>
<protein>
    <recommendedName>
        <fullName evidence="2">Nephrocystin 3-like N-terminal domain-containing protein</fullName>
    </recommendedName>
</protein>
<dbReference type="Proteomes" id="UP000054279">
    <property type="component" value="Unassembled WGS sequence"/>
</dbReference>
<keyword evidence="4" id="KW-1185">Reference proteome</keyword>
<dbReference type="Gene3D" id="3.40.50.300">
    <property type="entry name" value="P-loop containing nucleotide triphosphate hydrolases"/>
    <property type="match status" value="1"/>
</dbReference>
<sequence>MPPRRAHSANPPLSTTPGNHFENIHVNGGQVHIGNAYYEPYRAATTGRGEIDAQEDARYVLNKLEPYINRNASYNSYEREQEGASICQSGTRERILAKIEEWITGEDPSVLWLYGPAGAGKSTIAQTIAERCYHRKNLAFSYFFSRRNANRNECTRAFQHPQSQVQAARGHTGGYRMLVIASLDCVWPILIATWDLKCITLTRLLQPVH</sequence>
<evidence type="ECO:0000313" key="4">
    <source>
        <dbReference type="Proteomes" id="UP000054279"/>
    </source>
</evidence>
<gene>
    <name evidence="3" type="ORF">M422DRAFT_36420</name>
</gene>
<name>A0A0C9V048_SPHS4</name>
<dbReference type="SUPFAM" id="SSF52540">
    <property type="entry name" value="P-loop containing nucleoside triphosphate hydrolases"/>
    <property type="match status" value="1"/>
</dbReference>
<dbReference type="InterPro" id="IPR027417">
    <property type="entry name" value="P-loop_NTPase"/>
</dbReference>
<dbReference type="AlphaFoldDB" id="A0A0C9V048"/>
<dbReference type="InterPro" id="IPR056884">
    <property type="entry name" value="NPHP3-like_N"/>
</dbReference>
<keyword evidence="1" id="KW-0677">Repeat</keyword>
<dbReference type="HOGENOM" id="CLU_1316143_0_0_1"/>
<evidence type="ECO:0000259" key="2">
    <source>
        <dbReference type="Pfam" id="PF24883"/>
    </source>
</evidence>
<dbReference type="EMBL" id="KN837254">
    <property type="protein sequence ID" value="KIJ30800.1"/>
    <property type="molecule type" value="Genomic_DNA"/>
</dbReference>
<dbReference type="Pfam" id="PF24883">
    <property type="entry name" value="NPHP3_N"/>
    <property type="match status" value="1"/>
</dbReference>
<reference evidence="3 4" key="1">
    <citation type="submission" date="2014-06" db="EMBL/GenBank/DDBJ databases">
        <title>Evolutionary Origins and Diversification of the Mycorrhizal Mutualists.</title>
        <authorList>
            <consortium name="DOE Joint Genome Institute"/>
            <consortium name="Mycorrhizal Genomics Consortium"/>
            <person name="Kohler A."/>
            <person name="Kuo A."/>
            <person name="Nagy L.G."/>
            <person name="Floudas D."/>
            <person name="Copeland A."/>
            <person name="Barry K.W."/>
            <person name="Cichocki N."/>
            <person name="Veneault-Fourrey C."/>
            <person name="LaButti K."/>
            <person name="Lindquist E.A."/>
            <person name="Lipzen A."/>
            <person name="Lundell T."/>
            <person name="Morin E."/>
            <person name="Murat C."/>
            <person name="Riley R."/>
            <person name="Ohm R."/>
            <person name="Sun H."/>
            <person name="Tunlid A."/>
            <person name="Henrissat B."/>
            <person name="Grigoriev I.V."/>
            <person name="Hibbett D.S."/>
            <person name="Martin F."/>
        </authorList>
    </citation>
    <scope>NUCLEOTIDE SEQUENCE [LARGE SCALE GENOMIC DNA]</scope>
    <source>
        <strain evidence="3 4">SS14</strain>
    </source>
</reference>
<feature type="domain" description="Nephrocystin 3-like N-terminal" evidence="2">
    <location>
        <begin position="91"/>
        <end position="164"/>
    </location>
</feature>
<organism evidence="3 4">
    <name type="scientific">Sphaerobolus stellatus (strain SS14)</name>
    <dbReference type="NCBI Taxonomy" id="990650"/>
    <lineage>
        <taxon>Eukaryota</taxon>
        <taxon>Fungi</taxon>
        <taxon>Dikarya</taxon>
        <taxon>Basidiomycota</taxon>
        <taxon>Agaricomycotina</taxon>
        <taxon>Agaricomycetes</taxon>
        <taxon>Phallomycetidae</taxon>
        <taxon>Geastrales</taxon>
        <taxon>Sphaerobolaceae</taxon>
        <taxon>Sphaerobolus</taxon>
    </lineage>
</organism>